<sequence>MASYFGTDTGYSSIANNYLYLQVTDCDKIYNYDITTQQLRQNGIPENLFENGLVLADLTMKNNNCSRSIMDEYTPTPESSKVTTIYDLLSLYPELSECKKLVDSADFKKELSQHSGPHKYCTFFAFTNENAGLASIWLKRFNTLGYQREFLKAHTCNFVAEPILFKGKKTKVFTRSEGNEVYVNGQAIPMYLYSDAKELNGVTYSPPMLKVNIIAFLTCDNGALYIIDRPFYPQIII</sequence>
<evidence type="ECO:0000313" key="1">
    <source>
        <dbReference type="EMBL" id="QHT78651.1"/>
    </source>
</evidence>
<organism evidence="1">
    <name type="scientific">viral metagenome</name>
    <dbReference type="NCBI Taxonomy" id="1070528"/>
    <lineage>
        <taxon>unclassified sequences</taxon>
        <taxon>metagenomes</taxon>
        <taxon>organismal metagenomes</taxon>
    </lineage>
</organism>
<dbReference type="SUPFAM" id="SSF82153">
    <property type="entry name" value="FAS1 domain"/>
    <property type="match status" value="1"/>
</dbReference>
<name>A0A6C0HDE6_9ZZZZ</name>
<reference evidence="1" key="1">
    <citation type="journal article" date="2020" name="Nature">
        <title>Giant virus diversity and host interactions through global metagenomics.</title>
        <authorList>
            <person name="Schulz F."/>
            <person name="Roux S."/>
            <person name="Paez-Espino D."/>
            <person name="Jungbluth S."/>
            <person name="Walsh D.A."/>
            <person name="Denef V.J."/>
            <person name="McMahon K.D."/>
            <person name="Konstantinidis K.T."/>
            <person name="Eloe-Fadrosh E.A."/>
            <person name="Kyrpides N.C."/>
            <person name="Woyke T."/>
        </authorList>
    </citation>
    <scope>NUCLEOTIDE SEQUENCE</scope>
    <source>
        <strain evidence="1">GVMAG-M-3300023179-92</strain>
    </source>
</reference>
<dbReference type="Gene3D" id="2.30.180.10">
    <property type="entry name" value="FAS1 domain"/>
    <property type="match status" value="1"/>
</dbReference>
<protein>
    <recommendedName>
        <fullName evidence="2">FAS1 domain-containing protein</fullName>
    </recommendedName>
</protein>
<dbReference type="InterPro" id="IPR036378">
    <property type="entry name" value="FAS1_dom_sf"/>
</dbReference>
<dbReference type="AlphaFoldDB" id="A0A6C0HDE6"/>
<evidence type="ECO:0008006" key="2">
    <source>
        <dbReference type="Google" id="ProtNLM"/>
    </source>
</evidence>
<dbReference type="EMBL" id="MN739935">
    <property type="protein sequence ID" value="QHT78651.1"/>
    <property type="molecule type" value="Genomic_DNA"/>
</dbReference>
<proteinExistence type="predicted"/>
<accession>A0A6C0HDE6</accession>